<evidence type="ECO:0000256" key="4">
    <source>
        <dbReference type="ARBA" id="ARBA00023004"/>
    </source>
</evidence>
<proteinExistence type="inferred from homology"/>
<feature type="binding site" evidence="5">
    <location>
        <position position="194"/>
    </location>
    <ligand>
        <name>2-oxoglutarate</name>
        <dbReference type="ChEBI" id="CHEBI:16810"/>
    </ligand>
</feature>
<dbReference type="EMBL" id="BMVB01000005">
    <property type="protein sequence ID" value="GHC43873.1"/>
    <property type="molecule type" value="Genomic_DNA"/>
</dbReference>
<dbReference type="InterPro" id="IPR042098">
    <property type="entry name" value="TauD-like_sf"/>
</dbReference>
<protein>
    <submittedName>
        <fullName evidence="9">L-asparagine oxygenase</fullName>
    </submittedName>
</protein>
<evidence type="ECO:0000259" key="8">
    <source>
        <dbReference type="Pfam" id="PF02668"/>
    </source>
</evidence>
<dbReference type="NCBIfam" id="NF041363">
    <property type="entry name" value="GntD_guanitoxin"/>
    <property type="match status" value="1"/>
</dbReference>
<feature type="binding site" evidence="6">
    <location>
        <position position="316"/>
    </location>
    <ligand>
        <name>Fe cation</name>
        <dbReference type="ChEBI" id="CHEBI:24875"/>
    </ligand>
</feature>
<comment type="similarity">
    <text evidence="1">Belongs to the clavaminate synthase family.</text>
</comment>
<feature type="domain" description="TauD/TfdA-like" evidence="8">
    <location>
        <begin position="149"/>
        <end position="335"/>
    </location>
</feature>
<evidence type="ECO:0000256" key="1">
    <source>
        <dbReference type="ARBA" id="ARBA00008425"/>
    </source>
</evidence>
<keyword evidence="3" id="KW-0560">Oxidoreductase</keyword>
<accession>A0A918TE98</accession>
<evidence type="ECO:0000256" key="6">
    <source>
        <dbReference type="PIRSR" id="PIRSR019543-2"/>
    </source>
</evidence>
<dbReference type="FunFam" id="3.60.130.10:FF:000013">
    <property type="entry name" value="Alpha-ketoglutarate-dependent L-arginine hydroxylase"/>
    <property type="match status" value="1"/>
</dbReference>
<evidence type="ECO:0000256" key="2">
    <source>
        <dbReference type="ARBA" id="ARBA00022723"/>
    </source>
</evidence>
<dbReference type="InterPro" id="IPR053447">
    <property type="entry name" value="Alpha-KG_dependent_hydroxylase"/>
</dbReference>
<dbReference type="SUPFAM" id="SSF51197">
    <property type="entry name" value="Clavaminate synthase-like"/>
    <property type="match status" value="1"/>
</dbReference>
<organism evidence="9 10">
    <name type="scientific">Streptomyces cinnamoneus</name>
    <name type="common">Streptoverticillium cinnamoneum</name>
    <dbReference type="NCBI Taxonomy" id="53446"/>
    <lineage>
        <taxon>Bacteria</taxon>
        <taxon>Bacillati</taxon>
        <taxon>Actinomycetota</taxon>
        <taxon>Actinomycetes</taxon>
        <taxon>Kitasatosporales</taxon>
        <taxon>Streptomycetaceae</taxon>
        <taxon>Streptomyces</taxon>
        <taxon>Streptomyces cinnamoneus group</taxon>
    </lineage>
</organism>
<name>A0A918TE98_STRCJ</name>
<dbReference type="AlphaFoldDB" id="A0A918TE98"/>
<evidence type="ECO:0000256" key="7">
    <source>
        <dbReference type="SAM" id="MobiDB-lite"/>
    </source>
</evidence>
<keyword evidence="2 6" id="KW-0479">Metal-binding</keyword>
<dbReference type="RefSeq" id="WP_190109201.1">
    <property type="nucleotide sequence ID" value="NZ_BMVB01000005.1"/>
</dbReference>
<evidence type="ECO:0000313" key="9">
    <source>
        <dbReference type="EMBL" id="GHC43873.1"/>
    </source>
</evidence>
<reference evidence="9" key="1">
    <citation type="journal article" date="2014" name="Int. J. Syst. Evol. Microbiol.">
        <title>Complete genome sequence of Corynebacterium casei LMG S-19264T (=DSM 44701T), isolated from a smear-ripened cheese.</title>
        <authorList>
            <consortium name="US DOE Joint Genome Institute (JGI-PGF)"/>
            <person name="Walter F."/>
            <person name="Albersmeier A."/>
            <person name="Kalinowski J."/>
            <person name="Ruckert C."/>
        </authorList>
    </citation>
    <scope>NUCLEOTIDE SEQUENCE</scope>
    <source>
        <strain evidence="9">JCM 4633</strain>
    </source>
</reference>
<dbReference type="PIRSF" id="PIRSF019543">
    <property type="entry name" value="Clavaminate_syn"/>
    <property type="match status" value="1"/>
</dbReference>
<dbReference type="NCBIfam" id="TIGR03946">
    <property type="entry name" value="viomycin_VioC"/>
    <property type="match status" value="1"/>
</dbReference>
<sequence length="360" mass="39192">MTVSPTTHDGRAPSPAGGEPPGRHGELSLSAREAADALALAAACARDYPGSDAAAFLADAPVIAHELPRRIRTFLGRARLDERPHALLLRGNVVDDALLGPTPGHWRHARTPGSRPFAFLLVLYASMLGDVFGWATQQDGRVVTDVLPTRGAEHSLVSSSSRQELGWHTEDAFSPYRADYVGLFSLRNPDGVATTLAGAPLDDLDQETIDLLFQDRFLIRPDDSHLPVNNSAPRPSAPEFEEIARAVRAPVPVPILTGHRAAPQLRVDSDFSGPVAGDDEAARALERLRERVDAALYDVVLGPGDVAFIDNRRAVHGRRSFQPRYDGRDRWLKRINVTCDLRRSRVVRSSAESRVLGAAQ</sequence>
<evidence type="ECO:0000256" key="5">
    <source>
        <dbReference type="PIRSR" id="PIRSR019543-1"/>
    </source>
</evidence>
<gene>
    <name evidence="9" type="ORF">GCM10010507_18430</name>
</gene>
<dbReference type="Proteomes" id="UP000646244">
    <property type="component" value="Unassembled WGS sequence"/>
</dbReference>
<evidence type="ECO:0000256" key="3">
    <source>
        <dbReference type="ARBA" id="ARBA00023002"/>
    </source>
</evidence>
<dbReference type="GO" id="GO:0005506">
    <property type="term" value="F:iron ion binding"/>
    <property type="evidence" value="ECO:0007669"/>
    <property type="project" value="InterPro"/>
</dbReference>
<feature type="binding site" evidence="5">
    <location>
        <position position="334"/>
    </location>
    <ligand>
        <name>2-oxoglutarate</name>
        <dbReference type="ChEBI" id="CHEBI:16810"/>
    </ligand>
</feature>
<feature type="binding site" evidence="6">
    <location>
        <position position="170"/>
    </location>
    <ligand>
        <name>Fe cation</name>
        <dbReference type="ChEBI" id="CHEBI:24875"/>
    </ligand>
</feature>
<feature type="binding site" evidence="5">
    <location>
        <position position="330"/>
    </location>
    <ligand>
        <name>2-oxoglutarate</name>
        <dbReference type="ChEBI" id="CHEBI:16810"/>
    </ligand>
</feature>
<reference evidence="9" key="2">
    <citation type="submission" date="2020-09" db="EMBL/GenBank/DDBJ databases">
        <authorList>
            <person name="Sun Q."/>
            <person name="Ohkuma M."/>
        </authorList>
    </citation>
    <scope>NUCLEOTIDE SEQUENCE</scope>
    <source>
        <strain evidence="9">JCM 4633</strain>
    </source>
</reference>
<feature type="binding site" evidence="6">
    <location>
        <position position="168"/>
    </location>
    <ligand>
        <name>Fe cation</name>
        <dbReference type="ChEBI" id="CHEBI:24875"/>
    </ligand>
</feature>
<dbReference type="GO" id="GO:0016706">
    <property type="term" value="F:2-oxoglutarate-dependent dioxygenase activity"/>
    <property type="evidence" value="ECO:0007669"/>
    <property type="project" value="UniProtKB-ARBA"/>
</dbReference>
<dbReference type="InterPro" id="IPR014503">
    <property type="entry name" value="Clavaminate_syn-like"/>
</dbReference>
<dbReference type="Gene3D" id="3.60.130.10">
    <property type="entry name" value="Clavaminate synthase-like"/>
    <property type="match status" value="1"/>
</dbReference>
<keyword evidence="4 6" id="KW-0408">Iron</keyword>
<evidence type="ECO:0000313" key="10">
    <source>
        <dbReference type="Proteomes" id="UP000646244"/>
    </source>
</evidence>
<dbReference type="InterPro" id="IPR003819">
    <property type="entry name" value="TauD/TfdA-like"/>
</dbReference>
<comment type="caution">
    <text evidence="9">The sequence shown here is derived from an EMBL/GenBank/DDBJ whole genome shotgun (WGS) entry which is preliminary data.</text>
</comment>
<dbReference type="Pfam" id="PF02668">
    <property type="entry name" value="TauD"/>
    <property type="match status" value="1"/>
</dbReference>
<feature type="region of interest" description="Disordered" evidence="7">
    <location>
        <begin position="1"/>
        <end position="26"/>
    </location>
</feature>
<dbReference type="InterPro" id="IPR023966">
    <property type="entry name" value="Arginine_beta-hydroxylase"/>
</dbReference>